<keyword evidence="13" id="KW-1185">Reference proteome</keyword>
<reference evidence="12 13" key="1">
    <citation type="journal article" date="2021" name="Sci. Rep.">
        <title>Chromosome anchoring in Senegalese sole (Solea senegalensis) reveals sex-associated markers and genome rearrangements in flatfish.</title>
        <authorList>
            <person name="Guerrero-Cozar I."/>
            <person name="Gomez-Garrido J."/>
            <person name="Berbel C."/>
            <person name="Martinez-Blanch J.F."/>
            <person name="Alioto T."/>
            <person name="Claros M.G."/>
            <person name="Gagnaire P.A."/>
            <person name="Manchado M."/>
        </authorList>
    </citation>
    <scope>NUCLEOTIDE SEQUENCE [LARGE SCALE GENOMIC DNA]</scope>
    <source>
        <strain evidence="12">Sse05_10M</strain>
    </source>
</reference>
<sequence>MDVSSAMAKMSVKQRAGGAGGGDGAAVCLICKESCSGFQPHSWRKACMTCGCSTVDHAPGGDLEDDHCMGRLLSESPCSHLTAKVKGGGGLRMYKRNRMIVTNPVVSRKDPTFSTTTYDWAPASLNQKLAVQYMELIPKSRRPVSGTDGASERRKQLLSQLPVYDQDPMKCQSLASEEEISSMLLFVKNYKQEVLGVAEVALPGEGTALREAAIQRTAKEAKDRSNSDKKDALQHQDHGSTNSCTSSSAGSTNGTDDGTKKEYRCTGCHEEVAKESPAVYAERAGYHNALWHPTCFACSECGQGLVDLVYFWSNQRLFCGRHYCQTVWPRCAGCDELIFCQSFHASEDGRTWHHQHYCCWKCGQSLETPCQH</sequence>
<feature type="domain" description="LIM zinc-binding" evidence="9">
    <location>
        <begin position="263"/>
        <end position="329"/>
    </location>
</feature>
<dbReference type="InterPro" id="IPR001781">
    <property type="entry name" value="Znf_LIM"/>
</dbReference>
<keyword evidence="5 7" id="KW-0862">Zinc</keyword>
<dbReference type="PANTHER" id="PTHR24211">
    <property type="entry name" value="LIM DOMAIN-CONTAINING PROTEIN"/>
    <property type="match status" value="1"/>
</dbReference>
<evidence type="ECO:0000256" key="4">
    <source>
        <dbReference type="ARBA" id="ARBA00022737"/>
    </source>
</evidence>
<feature type="region of interest" description="Disordered" evidence="8">
    <location>
        <begin position="215"/>
        <end position="260"/>
    </location>
</feature>
<evidence type="ECO:0000313" key="13">
    <source>
        <dbReference type="Proteomes" id="UP000693946"/>
    </source>
</evidence>
<comment type="subcellular location">
    <subcellularLocation>
        <location evidence="1">Cytoplasm</location>
    </subcellularLocation>
</comment>
<organism evidence="12 13">
    <name type="scientific">Solea senegalensis</name>
    <name type="common">Senegalese sole</name>
    <dbReference type="NCBI Taxonomy" id="28829"/>
    <lineage>
        <taxon>Eukaryota</taxon>
        <taxon>Metazoa</taxon>
        <taxon>Chordata</taxon>
        <taxon>Craniata</taxon>
        <taxon>Vertebrata</taxon>
        <taxon>Euteleostomi</taxon>
        <taxon>Actinopterygii</taxon>
        <taxon>Neopterygii</taxon>
        <taxon>Teleostei</taxon>
        <taxon>Neoteleostei</taxon>
        <taxon>Acanthomorphata</taxon>
        <taxon>Carangaria</taxon>
        <taxon>Pleuronectiformes</taxon>
        <taxon>Pleuronectoidei</taxon>
        <taxon>Soleidae</taxon>
        <taxon>Solea</taxon>
    </lineage>
</organism>
<dbReference type="Proteomes" id="UP000693946">
    <property type="component" value="Linkage Group LG4"/>
</dbReference>
<evidence type="ECO:0000256" key="8">
    <source>
        <dbReference type="SAM" id="MobiDB-lite"/>
    </source>
</evidence>
<dbReference type="InterPro" id="IPR047120">
    <property type="entry name" value="Pk/Esn/Tes"/>
</dbReference>
<comment type="caution">
    <text evidence="12">The sequence shown here is derived from an EMBL/GenBank/DDBJ whole genome shotgun (WGS) entry which is preliminary data.</text>
</comment>
<evidence type="ECO:0000256" key="7">
    <source>
        <dbReference type="PROSITE-ProRule" id="PRU00125"/>
    </source>
</evidence>
<evidence type="ECO:0000256" key="3">
    <source>
        <dbReference type="ARBA" id="ARBA00022723"/>
    </source>
</evidence>
<dbReference type="Pfam" id="PF00412">
    <property type="entry name" value="LIM"/>
    <property type="match status" value="1"/>
</dbReference>
<dbReference type="PROSITE" id="PS51303">
    <property type="entry name" value="PET"/>
    <property type="match status" value="1"/>
</dbReference>
<evidence type="ECO:0000256" key="1">
    <source>
        <dbReference type="ARBA" id="ARBA00004496"/>
    </source>
</evidence>
<dbReference type="PROSITE" id="PS00478">
    <property type="entry name" value="LIM_DOMAIN_1"/>
    <property type="match status" value="1"/>
</dbReference>
<dbReference type="SMART" id="SM00132">
    <property type="entry name" value="LIM"/>
    <property type="match status" value="2"/>
</dbReference>
<name>A0AAV6QKF4_SOLSE</name>
<evidence type="ECO:0000256" key="5">
    <source>
        <dbReference type="ARBA" id="ARBA00022833"/>
    </source>
</evidence>
<evidence type="ECO:0000313" key="11">
    <source>
        <dbReference type="EMBL" id="KAG7493444.1"/>
    </source>
</evidence>
<keyword evidence="2" id="KW-0963">Cytoplasm</keyword>
<gene>
    <name evidence="12" type="ORF">JOB18_009151</name>
</gene>
<dbReference type="InterPro" id="IPR010442">
    <property type="entry name" value="PET_domain"/>
</dbReference>
<dbReference type="GO" id="GO:0008270">
    <property type="term" value="F:zinc ion binding"/>
    <property type="evidence" value="ECO:0007669"/>
    <property type="project" value="InterPro"/>
</dbReference>
<dbReference type="PROSITE" id="PS50023">
    <property type="entry name" value="LIM_DOMAIN_2"/>
    <property type="match status" value="1"/>
</dbReference>
<evidence type="ECO:0000256" key="6">
    <source>
        <dbReference type="ARBA" id="ARBA00023038"/>
    </source>
</evidence>
<dbReference type="CDD" id="cd09829">
    <property type="entry name" value="PET_testin"/>
    <property type="match status" value="1"/>
</dbReference>
<dbReference type="GO" id="GO:0005737">
    <property type="term" value="C:cytoplasm"/>
    <property type="evidence" value="ECO:0007669"/>
    <property type="project" value="UniProtKB-SubCell"/>
</dbReference>
<feature type="compositionally biased region" description="Low complexity" evidence="8">
    <location>
        <begin position="239"/>
        <end position="256"/>
    </location>
</feature>
<feature type="domain" description="PET" evidence="10">
    <location>
        <begin position="99"/>
        <end position="207"/>
    </location>
</feature>
<evidence type="ECO:0000256" key="2">
    <source>
        <dbReference type="ARBA" id="ARBA00022490"/>
    </source>
</evidence>
<feature type="compositionally biased region" description="Basic and acidic residues" evidence="8">
    <location>
        <begin position="217"/>
        <end position="238"/>
    </location>
</feature>
<evidence type="ECO:0000259" key="10">
    <source>
        <dbReference type="PROSITE" id="PS51303"/>
    </source>
</evidence>
<dbReference type="Pfam" id="PF06297">
    <property type="entry name" value="PET"/>
    <property type="match status" value="1"/>
</dbReference>
<proteinExistence type="predicted"/>
<protein>
    <submittedName>
        <fullName evidence="11">LIM and cysteine-rich domains protein 1</fullName>
    </submittedName>
</protein>
<evidence type="ECO:0000313" key="12">
    <source>
        <dbReference type="EMBL" id="KAG7493445.1"/>
    </source>
</evidence>
<dbReference type="EMBL" id="JAGKHQ010000016">
    <property type="protein sequence ID" value="KAG7493444.1"/>
    <property type="molecule type" value="Genomic_DNA"/>
</dbReference>
<reference evidence="12" key="2">
    <citation type="submission" date="2021-03" db="EMBL/GenBank/DDBJ databases">
        <authorList>
            <person name="Guerrero-Cozar I."/>
            <person name="Gomez-Garrido J."/>
            <person name="Berbel C."/>
            <person name="Martinez-Blanch J.F."/>
            <person name="Alioto T."/>
            <person name="Claros M.G."/>
            <person name="Gagnaire P.A."/>
            <person name="Manchado M."/>
        </authorList>
    </citation>
    <scope>NUCLEOTIDE SEQUENCE</scope>
    <source>
        <strain evidence="12">Sse05_10M</strain>
        <tissue evidence="12">Blood</tissue>
    </source>
</reference>
<dbReference type="InterPro" id="IPR033724">
    <property type="entry name" value="PET_testin"/>
</dbReference>
<keyword evidence="6 7" id="KW-0440">LIM domain</keyword>
<keyword evidence="4" id="KW-0677">Repeat</keyword>
<evidence type="ECO:0000259" key="9">
    <source>
        <dbReference type="PROSITE" id="PS50023"/>
    </source>
</evidence>
<dbReference type="EMBL" id="JAGKHQ010000016">
    <property type="protein sequence ID" value="KAG7493445.1"/>
    <property type="molecule type" value="Genomic_DNA"/>
</dbReference>
<dbReference type="PANTHER" id="PTHR24211:SF0">
    <property type="entry name" value="LIM AND CYSTEINE-RICH DOMAINS PROTEIN 1"/>
    <property type="match status" value="1"/>
</dbReference>
<dbReference type="AlphaFoldDB" id="A0AAV6QKF4"/>
<accession>A0AAV6QKF4</accession>
<keyword evidence="3 7" id="KW-0479">Metal-binding</keyword>
<dbReference type="CDD" id="cd09340">
    <property type="entry name" value="LIM1_Testin_like"/>
    <property type="match status" value="1"/>
</dbReference>